<name>A0A6L2L7Y4_TANCI</name>
<dbReference type="EMBL" id="BKCJ010003911">
    <property type="protein sequence ID" value="GEU57911.1"/>
    <property type="molecule type" value="Genomic_DNA"/>
</dbReference>
<feature type="compositionally biased region" description="Pro residues" evidence="1">
    <location>
        <begin position="681"/>
        <end position="699"/>
    </location>
</feature>
<proteinExistence type="predicted"/>
<feature type="compositionally biased region" description="Low complexity" evidence="1">
    <location>
        <begin position="700"/>
        <end position="714"/>
    </location>
</feature>
<feature type="region of interest" description="Disordered" evidence="1">
    <location>
        <begin position="265"/>
        <end position="354"/>
    </location>
</feature>
<reference evidence="2" key="1">
    <citation type="journal article" date="2019" name="Sci. Rep.">
        <title>Draft genome of Tanacetum cinerariifolium, the natural source of mosquito coil.</title>
        <authorList>
            <person name="Yamashiro T."/>
            <person name="Shiraishi A."/>
            <person name="Satake H."/>
            <person name="Nakayama K."/>
        </authorList>
    </citation>
    <scope>NUCLEOTIDE SEQUENCE</scope>
</reference>
<protein>
    <submittedName>
        <fullName evidence="2">E-beta-farnesene synthase</fullName>
    </submittedName>
</protein>
<evidence type="ECO:0000256" key="1">
    <source>
        <dbReference type="SAM" id="MobiDB-lite"/>
    </source>
</evidence>
<dbReference type="AlphaFoldDB" id="A0A6L2L7Y4"/>
<accession>A0A6L2L7Y4</accession>
<feature type="region of interest" description="Disordered" evidence="1">
    <location>
        <begin position="447"/>
        <end position="471"/>
    </location>
</feature>
<feature type="region of interest" description="Disordered" evidence="1">
    <location>
        <begin position="671"/>
        <end position="726"/>
    </location>
</feature>
<gene>
    <name evidence="2" type="ORF">Tci_029889</name>
</gene>
<evidence type="ECO:0000313" key="2">
    <source>
        <dbReference type="EMBL" id="GEU57911.1"/>
    </source>
</evidence>
<organism evidence="2">
    <name type="scientific">Tanacetum cinerariifolium</name>
    <name type="common">Dalmatian daisy</name>
    <name type="synonym">Chrysanthemum cinerariifolium</name>
    <dbReference type="NCBI Taxonomy" id="118510"/>
    <lineage>
        <taxon>Eukaryota</taxon>
        <taxon>Viridiplantae</taxon>
        <taxon>Streptophyta</taxon>
        <taxon>Embryophyta</taxon>
        <taxon>Tracheophyta</taxon>
        <taxon>Spermatophyta</taxon>
        <taxon>Magnoliopsida</taxon>
        <taxon>eudicotyledons</taxon>
        <taxon>Gunneridae</taxon>
        <taxon>Pentapetalae</taxon>
        <taxon>asterids</taxon>
        <taxon>campanulids</taxon>
        <taxon>Asterales</taxon>
        <taxon>Asteraceae</taxon>
        <taxon>Asteroideae</taxon>
        <taxon>Anthemideae</taxon>
        <taxon>Anthemidinae</taxon>
        <taxon>Tanacetum</taxon>
    </lineage>
</organism>
<feature type="compositionally biased region" description="Low complexity" evidence="1">
    <location>
        <begin position="306"/>
        <end position="320"/>
    </location>
</feature>
<feature type="region of interest" description="Disordered" evidence="1">
    <location>
        <begin position="393"/>
        <end position="416"/>
    </location>
</feature>
<sequence>MADVNLNVNAPAEQASAMAPPTRIDYKILPRSRWVPVGKSNCYLDVDKDILRDALQITPVNNNNRFSSRLIPDALINFVNNLGYPKVVKTLSAIVTNDVFQLWRALTMIINLCLTGKTSAFKRPRALVLQILWGIINRAHIDYVEMMWEELTQSIHSFIKDKKNLALHTQGKKKATPIMIPSIRFTKLIIYYLQSKHKFHPRPDSPLHLPYEECILGYLKFSAKGNKQEVFDMPIPNEFITADIRGEQYYKEYLEKVAKHQRYLAGEEGNDPDSPAPKPAKATKKSKPSVPKVEQSQKLLPPRPPNLLHLNNPNRNLHQPRLGKRNPTNSLSLVDDFVDEGIPKREPRFDDEEADMQKELEESLKSVHDAHRGPLPPVVFREPDSGKFQPLLEVQGKEKEKRRTPMPTEPLGHAESPSIYAELGLTDSDTEFDEEVPHVVKIEAQDEGQAGSNPGDDAEPQPQSSPVVHAGPNLKHMDLEATDVSTQQNPKQMDEGFRDQFFNDKPSEVDNEKTITETNVESMVSVTIHQDTSIIPPMTSPMIDLISRPNSPNDHRPLPATTTATAITTMTITTHPLPPQPQQGTTDSILIKRIVDEIVTDAVDWAIQAPLRNPFRDFLKADMKEILHQRMWETNSYKAHEDHMMLYEAIKKSMSHDHTDELLTDLAEARIKKKKSHDSPKTPPGSPPHQPLLPLPPTDPSGTSGYFRASGSSQLPPPHPPSSTAKVINLHMDDDTTPNEQVHSSDNEDIMNADIPKVNLKQDWWKLLEEDSPATPEPAWSIPSSTLPILTNNWASALASTYASSPENSLLAQTGDMAIFIDWFCKKQGITELKTQHLEGPAFDMSKSSILMYNVNKPLPLGGPPGQVIIQSDFFFNKYLEYLRYGRKGVRHALSISKIKAAYYLDVGIEQMVPDQMWIEEECKYDIAAIAVRTHMQFLSVVRIEVFSMYGYDYMKKIVLRRADLNKHIIMERDFKYLYPSDFEDLYLLNLQVIDSPRAVTLRDKYGVQMIMRFNKIHKFSDGTLHQIDEALDYSVKEFKVNRMNLGLNKRFWKRKDVDRSNEFTFAIQKQLKTMRIFRNLESFVVGRESPTVAAAEQRDVNSQPHAHTSNS</sequence>
<comment type="caution">
    <text evidence="2">The sequence shown here is derived from an EMBL/GenBank/DDBJ whole genome shotgun (WGS) entry which is preliminary data.</text>
</comment>